<keyword evidence="2" id="KW-1185">Reference proteome</keyword>
<organism evidence="1 2">
    <name type="scientific">Amblyomma americanum</name>
    <name type="common">Lone star tick</name>
    <dbReference type="NCBI Taxonomy" id="6943"/>
    <lineage>
        <taxon>Eukaryota</taxon>
        <taxon>Metazoa</taxon>
        <taxon>Ecdysozoa</taxon>
        <taxon>Arthropoda</taxon>
        <taxon>Chelicerata</taxon>
        <taxon>Arachnida</taxon>
        <taxon>Acari</taxon>
        <taxon>Parasitiformes</taxon>
        <taxon>Ixodida</taxon>
        <taxon>Ixodoidea</taxon>
        <taxon>Ixodidae</taxon>
        <taxon>Amblyomminae</taxon>
        <taxon>Amblyomma</taxon>
    </lineage>
</organism>
<sequence>MPSSDGVPALEPWSRDYLNSSVPKTTQAIKEATQTAPYSSAAVHSGHGSDRHLFFAFAVLRIASDYQGTPSTRTVMPSSDGAPALEPWSHDYLNSSVPKTTLAIKEATQTAPYSSAAVHSGHGSDRHLFFAFEVLRIASDYQGTPSTRTVMPSSDGAPALEPWSHDYLNSSVPKTTLAIKEATQTAPYSSAAVHSGHGSDRHLFFAFAVLPIASDYQGTPSTRTVMPSSDGVPALEPWSRDYLNSSVAKTTQAIKEATQTAPYSSAAVHSGHGSDRHLFFAFAVLPIASDYQGTPSTRTVMPSSDGVPALEPWSRDYLNSSVPKTTQAIKEATQTAPYSSAAVHSGHGSDRHLFFAFAVLPIASDYQGTPSTSTVMPSSDGVPALEPWSHDYLDSSFPKTTHAIRGRTDCTAEFGGGALTARI</sequence>
<accession>A0AAQ4EE51</accession>
<protein>
    <submittedName>
        <fullName evidence="1">Uncharacterized protein</fullName>
    </submittedName>
</protein>
<reference evidence="1 2" key="1">
    <citation type="journal article" date="2023" name="Arcadia Sci">
        <title>De novo assembly of a long-read Amblyomma americanum tick genome.</title>
        <authorList>
            <person name="Chou S."/>
            <person name="Poskanzer K.E."/>
            <person name="Rollins M."/>
            <person name="Thuy-Boun P.S."/>
        </authorList>
    </citation>
    <scope>NUCLEOTIDE SEQUENCE [LARGE SCALE GENOMIC DNA]</scope>
    <source>
        <strain evidence="1">F_SG_1</strain>
        <tissue evidence="1">Salivary glands</tissue>
    </source>
</reference>
<evidence type="ECO:0000313" key="1">
    <source>
        <dbReference type="EMBL" id="KAK8773077.1"/>
    </source>
</evidence>
<comment type="caution">
    <text evidence="1">The sequence shown here is derived from an EMBL/GenBank/DDBJ whole genome shotgun (WGS) entry which is preliminary data.</text>
</comment>
<name>A0AAQ4EE51_AMBAM</name>
<gene>
    <name evidence="1" type="ORF">V5799_012390</name>
</gene>
<evidence type="ECO:0000313" key="2">
    <source>
        <dbReference type="Proteomes" id="UP001321473"/>
    </source>
</evidence>
<dbReference type="EMBL" id="JARKHS020017344">
    <property type="protein sequence ID" value="KAK8773077.1"/>
    <property type="molecule type" value="Genomic_DNA"/>
</dbReference>
<proteinExistence type="predicted"/>
<dbReference type="AlphaFoldDB" id="A0AAQ4EE51"/>
<dbReference type="Proteomes" id="UP001321473">
    <property type="component" value="Unassembled WGS sequence"/>
</dbReference>